<organism evidence="1 2">
    <name type="scientific">Cylindrotheca closterium</name>
    <dbReference type="NCBI Taxonomy" id="2856"/>
    <lineage>
        <taxon>Eukaryota</taxon>
        <taxon>Sar</taxon>
        <taxon>Stramenopiles</taxon>
        <taxon>Ochrophyta</taxon>
        <taxon>Bacillariophyta</taxon>
        <taxon>Bacillariophyceae</taxon>
        <taxon>Bacillariophycidae</taxon>
        <taxon>Bacillariales</taxon>
        <taxon>Bacillariaceae</taxon>
        <taxon>Cylindrotheca</taxon>
    </lineage>
</organism>
<protein>
    <submittedName>
        <fullName evidence="1">Uncharacterized protein</fullName>
    </submittedName>
</protein>
<sequence length="156" mass="17620">MCRPIQEQAFQSQPNLIKKLGGESEMGFLLMNFCDSISEDADLQMVFGHMSMTRLSAIMSSLIKSALESNFVADGDARLRVIMKNYAVFELGINTKQFKKLKSHFETALQGSWIEESILEECTQRFAALRIIFEEEGKDFERTAIATRVLAAQLVV</sequence>
<dbReference type="Gene3D" id="1.10.490.10">
    <property type="entry name" value="Globins"/>
    <property type="match status" value="1"/>
</dbReference>
<dbReference type="GO" id="GO:0019825">
    <property type="term" value="F:oxygen binding"/>
    <property type="evidence" value="ECO:0007669"/>
    <property type="project" value="InterPro"/>
</dbReference>
<dbReference type="InterPro" id="IPR012292">
    <property type="entry name" value="Globin/Proto"/>
</dbReference>
<comment type="caution">
    <text evidence="1">The sequence shown here is derived from an EMBL/GenBank/DDBJ whole genome shotgun (WGS) entry which is preliminary data.</text>
</comment>
<evidence type="ECO:0000313" key="1">
    <source>
        <dbReference type="EMBL" id="CAJ1956749.1"/>
    </source>
</evidence>
<accession>A0AAD2FY68</accession>
<name>A0AAD2FY68_9STRA</name>
<dbReference type="AlphaFoldDB" id="A0AAD2FY68"/>
<gene>
    <name evidence="1" type="ORF">CYCCA115_LOCUS16378</name>
</gene>
<dbReference type="EMBL" id="CAKOGP040001925">
    <property type="protein sequence ID" value="CAJ1956749.1"/>
    <property type="molecule type" value="Genomic_DNA"/>
</dbReference>
<reference evidence="1" key="1">
    <citation type="submission" date="2023-08" db="EMBL/GenBank/DDBJ databases">
        <authorList>
            <person name="Audoor S."/>
            <person name="Bilcke G."/>
        </authorList>
    </citation>
    <scope>NUCLEOTIDE SEQUENCE</scope>
</reference>
<keyword evidence="2" id="KW-1185">Reference proteome</keyword>
<evidence type="ECO:0000313" key="2">
    <source>
        <dbReference type="Proteomes" id="UP001295423"/>
    </source>
</evidence>
<dbReference type="GO" id="GO:0020037">
    <property type="term" value="F:heme binding"/>
    <property type="evidence" value="ECO:0007669"/>
    <property type="project" value="InterPro"/>
</dbReference>
<dbReference type="Proteomes" id="UP001295423">
    <property type="component" value="Unassembled WGS sequence"/>
</dbReference>
<proteinExistence type="predicted"/>